<dbReference type="Proteomes" id="UP001256711">
    <property type="component" value="Unassembled WGS sequence"/>
</dbReference>
<name>A0AAW8U2L3_9ENTE</name>
<evidence type="ECO:0000256" key="1">
    <source>
        <dbReference type="PROSITE-ProRule" id="PRU00285"/>
    </source>
</evidence>
<comment type="caution">
    <text evidence="5">The sequence shown here is derived from an EMBL/GenBank/DDBJ whole genome shotgun (WGS) entry which is preliminary data.</text>
</comment>
<evidence type="ECO:0000259" key="4">
    <source>
        <dbReference type="PROSITE" id="PS01031"/>
    </source>
</evidence>
<evidence type="ECO:0000256" key="2">
    <source>
        <dbReference type="RuleBase" id="RU003616"/>
    </source>
</evidence>
<dbReference type="InterPro" id="IPR002068">
    <property type="entry name" value="A-crystallin/Hsp20_dom"/>
</dbReference>
<dbReference type="PANTHER" id="PTHR11527">
    <property type="entry name" value="HEAT-SHOCK PROTEIN 20 FAMILY MEMBER"/>
    <property type="match status" value="1"/>
</dbReference>
<dbReference type="InterPro" id="IPR008978">
    <property type="entry name" value="HSP20-like_chaperone"/>
</dbReference>
<dbReference type="SUPFAM" id="SSF49764">
    <property type="entry name" value="HSP20-like chaperones"/>
    <property type="match status" value="1"/>
</dbReference>
<gene>
    <name evidence="5" type="ORF">P7H43_08440</name>
</gene>
<proteinExistence type="inferred from homology"/>
<feature type="region of interest" description="Disordered" evidence="3">
    <location>
        <begin position="75"/>
        <end position="102"/>
    </location>
</feature>
<dbReference type="RefSeq" id="WP_118341054.1">
    <property type="nucleotide sequence ID" value="NZ_CABJBY010000009.1"/>
</dbReference>
<accession>A0AAW8U2L3</accession>
<feature type="domain" description="SHSP" evidence="4">
    <location>
        <begin position="28"/>
        <end position="141"/>
    </location>
</feature>
<organism evidence="5 6">
    <name type="scientific">Enterococcus asini</name>
    <dbReference type="NCBI Taxonomy" id="57732"/>
    <lineage>
        <taxon>Bacteria</taxon>
        <taxon>Bacillati</taxon>
        <taxon>Bacillota</taxon>
        <taxon>Bacilli</taxon>
        <taxon>Lactobacillales</taxon>
        <taxon>Enterococcaceae</taxon>
        <taxon>Enterococcus</taxon>
    </lineage>
</organism>
<dbReference type="PROSITE" id="PS01031">
    <property type="entry name" value="SHSP"/>
    <property type="match status" value="1"/>
</dbReference>
<evidence type="ECO:0000256" key="3">
    <source>
        <dbReference type="SAM" id="MobiDB-lite"/>
    </source>
</evidence>
<evidence type="ECO:0000313" key="6">
    <source>
        <dbReference type="Proteomes" id="UP001256711"/>
    </source>
</evidence>
<dbReference type="CDD" id="cd06471">
    <property type="entry name" value="ACD_LpsHSP_like"/>
    <property type="match status" value="1"/>
</dbReference>
<evidence type="ECO:0000313" key="5">
    <source>
        <dbReference type="EMBL" id="MDT2810512.1"/>
    </source>
</evidence>
<reference evidence="5" key="1">
    <citation type="submission" date="2023-03" db="EMBL/GenBank/DDBJ databases">
        <authorList>
            <person name="Shen W."/>
            <person name="Cai J."/>
        </authorList>
    </citation>
    <scope>NUCLEOTIDE SEQUENCE</scope>
    <source>
        <strain evidence="5">B226-2</strain>
    </source>
</reference>
<comment type="similarity">
    <text evidence="1 2">Belongs to the small heat shock protein (HSP20) family.</text>
</comment>
<feature type="compositionally biased region" description="Basic and acidic residues" evidence="3">
    <location>
        <begin position="78"/>
        <end position="94"/>
    </location>
</feature>
<dbReference type="AlphaFoldDB" id="A0AAW8U2L3"/>
<dbReference type="InterPro" id="IPR031107">
    <property type="entry name" value="Small_HSP"/>
</dbReference>
<sequence length="141" mass="16170">MANLIPDFDDLHALRANGEDLVGKLMNNFWQDRQIATDIKEYPDRYEVKADLPGIQKEDITLHYGDDVLSIAAVQKNSSEEKDDEGRYLRRERSSSSYQRSFTMKDIDEEKIKATFDNGVLHLTLPKKTLAEQPGKTIPIE</sequence>
<protein>
    <submittedName>
        <fullName evidence="5">Hsp20/alpha crystallin family protein</fullName>
    </submittedName>
</protein>
<dbReference type="Gene3D" id="2.60.40.790">
    <property type="match status" value="1"/>
</dbReference>
<dbReference type="EMBL" id="JARQBJ010000003">
    <property type="protein sequence ID" value="MDT2810512.1"/>
    <property type="molecule type" value="Genomic_DNA"/>
</dbReference>
<dbReference type="Pfam" id="PF00011">
    <property type="entry name" value="HSP20"/>
    <property type="match status" value="1"/>
</dbReference>